<comment type="similarity">
    <text evidence="1">Belongs to the DNA2/NAM7 helicase family.</text>
</comment>
<evidence type="ECO:0000259" key="7">
    <source>
        <dbReference type="Pfam" id="PF13087"/>
    </source>
</evidence>
<evidence type="ECO:0008006" key="10">
    <source>
        <dbReference type="Google" id="ProtNLM"/>
    </source>
</evidence>
<evidence type="ECO:0000256" key="4">
    <source>
        <dbReference type="ARBA" id="ARBA00022806"/>
    </source>
</evidence>
<evidence type="ECO:0000256" key="1">
    <source>
        <dbReference type="ARBA" id="ARBA00007913"/>
    </source>
</evidence>
<feature type="domain" description="DNA2/NAM7 helicase-like C-terminal" evidence="7">
    <location>
        <begin position="786"/>
        <end position="965"/>
    </location>
</feature>
<dbReference type="AlphaFoldDB" id="A0A7X0JCG8"/>
<evidence type="ECO:0000256" key="5">
    <source>
        <dbReference type="ARBA" id="ARBA00022840"/>
    </source>
</evidence>
<dbReference type="SUPFAM" id="SSF52540">
    <property type="entry name" value="P-loop containing nucleoside triphosphate hydrolases"/>
    <property type="match status" value="1"/>
</dbReference>
<dbReference type="Gene3D" id="3.30.870.10">
    <property type="entry name" value="Endonuclease Chain A"/>
    <property type="match status" value="1"/>
</dbReference>
<accession>A0A7X0JCG8</accession>
<feature type="domain" description="DNA2/NAM7 helicase helicase" evidence="6">
    <location>
        <begin position="267"/>
        <end position="337"/>
    </location>
</feature>
<dbReference type="PIRSF" id="PIRSF026306">
    <property type="entry name" value="UCP026306"/>
    <property type="match status" value="1"/>
</dbReference>
<keyword evidence="5" id="KW-0067">ATP-binding</keyword>
<gene>
    <name evidence="8" type="ORF">F4693_001642</name>
</gene>
<dbReference type="CDD" id="cd18808">
    <property type="entry name" value="SF1_C_Upf1"/>
    <property type="match status" value="1"/>
</dbReference>
<dbReference type="PANTHER" id="PTHR43788">
    <property type="entry name" value="DNA2/NAM7 HELICASE FAMILY MEMBER"/>
    <property type="match status" value="1"/>
</dbReference>
<dbReference type="GO" id="GO:0016787">
    <property type="term" value="F:hydrolase activity"/>
    <property type="evidence" value="ECO:0007669"/>
    <property type="project" value="UniProtKB-KW"/>
</dbReference>
<dbReference type="SUPFAM" id="SSF56024">
    <property type="entry name" value="Phospholipase D/nuclease"/>
    <property type="match status" value="1"/>
</dbReference>
<dbReference type="Pfam" id="PF13086">
    <property type="entry name" value="AAA_11"/>
    <property type="match status" value="1"/>
</dbReference>
<name>A0A7X0JCG8_9SPHN</name>
<evidence type="ECO:0000259" key="6">
    <source>
        <dbReference type="Pfam" id="PF13086"/>
    </source>
</evidence>
<sequence length="1169" mass="125252">MTITTECCMTMAMDGDSLRCARYWRDTLADAELGQGAFRRGETDAFHPISAGALTKGRVDQAIVGKLFGVHADSLESLTVVLRPLVYQSRTSHARHRAGLPAVVTPIVTRATLMRDGRLASFETTVVPRDLLEPLARGEFSVGTMTALDDFLTAQPHPPSRDKNAEGDLSVWDGYRRYCRSLIAAVFPALAQSADFQKVEGGLIALGAQGGASRAIAVLYDQIERDAPAAPLFATFATQPATDPVPCLPEHAGFAARLGHASDRYALADSQRGALTHVLAAEHGEVVAVNGPPGTGKTTLLLSVVASLWVKAALAGGEPPLVFAASTNNQAVTNVIDAFGADFAHGDGPFAGRWLPRIASFGSYFPSGSQRKNAANYLTDAFFDAVEQPDYVEHAQAAYLAAAAEAFPDPTGGSVADVVAALHERLSAQAAMLAQIEGAWKAIVAARAVIAALLGDDPRGALAERQRRADGEAERLSQAERLGERWDRHQAGEPLLYLLFGWLPAIAARRLAAAREAVRSDWPGTLPAWSAFQDISPAIAGEIERARASHADAQASLAAATIAQDAYTAALLRWQTALRPLGIAAENCEAATLAACDPRADCLLRFPMFLTAVHYWEGRWLLDMAAIADPTREKKRKARAVTLARWYRRMKLTPCAVSTFYVLPALMRAVRHEDGEFIGDYLYDLIDLLIVDEAGQVTPEVAGAAFALARSALVIGDTEQIEPIWNVPGRVDVGNLLDNGLIDAADPRGGQQRFAAAGRAASSGSVMRIAQHVSRYHQDPDLARGLVLHEHRRCFDEIIGYCNDLCYAGKLKPLRGPKTAATGEAADGLPAMGHLHVDGLCEALPGGSRHNLAEADTIAAWLNEHRTMLQAAYPGRLLGAIVGIVTPFAGQVRAIRTALAAVDIEAAPGGVTVGSVHAFQGGQRPVMIFSPTYSKHADGKFIDAHASMLNVAVSRAMNSFLVFGDLDCFSVAPPGSPRALLGRRLLADDRNALSFRPVERRDLARRSRIEHLRDAAEHDAFLEAVLAGGHREVYIVTSWLTWHALTEAALVPAMAKAISSGTALTIYTDADFNHARTSRNEAASQSFAKAVSALREAGAALLHVRGVHSKILMAGDDLYCAGSFNWLSAARSGSYERHETSLVYTGPSLSSEIAAMKDSLEQRIARDAR</sequence>
<dbReference type="InterPro" id="IPR027417">
    <property type="entry name" value="P-loop_NTPase"/>
</dbReference>
<evidence type="ECO:0000313" key="8">
    <source>
        <dbReference type="EMBL" id="MBB6504669.1"/>
    </source>
</evidence>
<dbReference type="Proteomes" id="UP000522313">
    <property type="component" value="Unassembled WGS sequence"/>
</dbReference>
<dbReference type="InterPro" id="IPR041677">
    <property type="entry name" value="DNA2/NAM7_AAA_11"/>
</dbReference>
<dbReference type="PANTHER" id="PTHR43788:SF8">
    <property type="entry name" value="DNA-BINDING PROTEIN SMUBP-2"/>
    <property type="match status" value="1"/>
</dbReference>
<dbReference type="RefSeq" id="WP_221434828.1">
    <property type="nucleotide sequence ID" value="NZ_JACHBT010000007.1"/>
</dbReference>
<dbReference type="GO" id="GO:0005524">
    <property type="term" value="F:ATP binding"/>
    <property type="evidence" value="ECO:0007669"/>
    <property type="project" value="UniProtKB-KW"/>
</dbReference>
<dbReference type="Pfam" id="PF13087">
    <property type="entry name" value="AAA_12"/>
    <property type="match status" value="1"/>
</dbReference>
<keyword evidence="3" id="KW-0378">Hydrolase</keyword>
<comment type="caution">
    <text evidence="8">The sequence shown here is derived from an EMBL/GenBank/DDBJ whole genome shotgun (WGS) entry which is preliminary data.</text>
</comment>
<dbReference type="InterPro" id="IPR047187">
    <property type="entry name" value="SF1_C_Upf1"/>
</dbReference>
<dbReference type="GO" id="GO:0043139">
    <property type="term" value="F:5'-3' DNA helicase activity"/>
    <property type="evidence" value="ECO:0007669"/>
    <property type="project" value="TreeGrafter"/>
</dbReference>
<protein>
    <recommendedName>
        <fullName evidence="10">Phospholipase D</fullName>
    </recommendedName>
</protein>
<dbReference type="InterPro" id="IPR041679">
    <property type="entry name" value="DNA2/NAM7-like_C"/>
</dbReference>
<evidence type="ECO:0000256" key="3">
    <source>
        <dbReference type="ARBA" id="ARBA00022801"/>
    </source>
</evidence>
<dbReference type="Gene3D" id="3.40.50.300">
    <property type="entry name" value="P-loop containing nucleotide triphosphate hydrolases"/>
    <property type="match status" value="2"/>
</dbReference>
<keyword evidence="4" id="KW-0347">Helicase</keyword>
<reference evidence="8 9" key="1">
    <citation type="submission" date="2020-08" db="EMBL/GenBank/DDBJ databases">
        <title>The Agave Microbiome: Exploring the role of microbial communities in plant adaptations to desert environments.</title>
        <authorList>
            <person name="Partida-Martinez L.P."/>
        </authorList>
    </citation>
    <scope>NUCLEOTIDE SEQUENCE [LARGE SCALE GENOMIC DNA]</scope>
    <source>
        <strain evidence="8 9">AS3.13</strain>
    </source>
</reference>
<evidence type="ECO:0000313" key="9">
    <source>
        <dbReference type="Proteomes" id="UP000522313"/>
    </source>
</evidence>
<dbReference type="InterPro" id="IPR016834">
    <property type="entry name" value="UCP026306"/>
</dbReference>
<evidence type="ECO:0000256" key="2">
    <source>
        <dbReference type="ARBA" id="ARBA00022741"/>
    </source>
</evidence>
<organism evidence="8 9">
    <name type="scientific">Sphingomonas endophytica</name>
    <dbReference type="NCBI Taxonomy" id="869719"/>
    <lineage>
        <taxon>Bacteria</taxon>
        <taxon>Pseudomonadati</taxon>
        <taxon>Pseudomonadota</taxon>
        <taxon>Alphaproteobacteria</taxon>
        <taxon>Sphingomonadales</taxon>
        <taxon>Sphingomonadaceae</taxon>
        <taxon>Sphingomonas</taxon>
    </lineage>
</organism>
<reference evidence="8 9" key="2">
    <citation type="submission" date="2020-08" db="EMBL/GenBank/DDBJ databases">
        <authorList>
            <person name="Partida-Martinez L."/>
            <person name="Huntemann M."/>
            <person name="Clum A."/>
            <person name="Wang J."/>
            <person name="Palaniappan K."/>
            <person name="Ritter S."/>
            <person name="Chen I.-M."/>
            <person name="Stamatis D."/>
            <person name="Reddy T."/>
            <person name="O'Malley R."/>
            <person name="Daum C."/>
            <person name="Shapiro N."/>
            <person name="Ivanova N."/>
            <person name="Kyrpides N."/>
            <person name="Woyke T."/>
        </authorList>
    </citation>
    <scope>NUCLEOTIDE SEQUENCE [LARGE SCALE GENOMIC DNA]</scope>
    <source>
        <strain evidence="8 9">AS3.13</strain>
    </source>
</reference>
<proteinExistence type="inferred from homology"/>
<dbReference type="InterPro" id="IPR050534">
    <property type="entry name" value="Coronavir_polyprotein_1ab"/>
</dbReference>
<dbReference type="EMBL" id="JACHBT010000007">
    <property type="protein sequence ID" value="MBB6504669.1"/>
    <property type="molecule type" value="Genomic_DNA"/>
</dbReference>
<keyword evidence="2" id="KW-0547">Nucleotide-binding</keyword>